<dbReference type="AlphaFoldDB" id="R7QBR8"/>
<dbReference type="OrthoDB" id="1939479at2759"/>
<proteinExistence type="inferred from homology"/>
<protein>
    <recommendedName>
        <fullName evidence="5">Ubiquitin-like protease family profile domain-containing protein</fullName>
    </recommendedName>
</protein>
<dbReference type="GO" id="GO:0016929">
    <property type="term" value="F:deSUMOylase activity"/>
    <property type="evidence" value="ECO:0007669"/>
    <property type="project" value="TreeGrafter"/>
</dbReference>
<evidence type="ECO:0000256" key="1">
    <source>
        <dbReference type="ARBA" id="ARBA00005234"/>
    </source>
</evidence>
<dbReference type="SUPFAM" id="SSF54001">
    <property type="entry name" value="Cysteine proteinases"/>
    <property type="match status" value="1"/>
</dbReference>
<feature type="domain" description="Ubiquitin-like protease family profile" evidence="5">
    <location>
        <begin position="38"/>
        <end position="243"/>
    </location>
</feature>
<evidence type="ECO:0000256" key="3">
    <source>
        <dbReference type="ARBA" id="ARBA00022801"/>
    </source>
</evidence>
<dbReference type="Gene3D" id="3.40.395.10">
    <property type="entry name" value="Adenoviral Proteinase, Chain A"/>
    <property type="match status" value="1"/>
</dbReference>
<evidence type="ECO:0000313" key="7">
    <source>
        <dbReference type="Proteomes" id="UP000012073"/>
    </source>
</evidence>
<keyword evidence="7" id="KW-1185">Reference proteome</keyword>
<accession>R7QBR8</accession>
<dbReference type="EMBL" id="HG001708">
    <property type="protein sequence ID" value="CDF34876.1"/>
    <property type="molecule type" value="Genomic_DNA"/>
</dbReference>
<dbReference type="KEGG" id="ccp:CHC_T00003374001"/>
<dbReference type="Pfam" id="PF02902">
    <property type="entry name" value="Peptidase_C48"/>
    <property type="match status" value="1"/>
</dbReference>
<dbReference type="STRING" id="2769.R7QBR8"/>
<dbReference type="InterPro" id="IPR003653">
    <property type="entry name" value="Peptidase_C48_C"/>
</dbReference>
<evidence type="ECO:0000259" key="5">
    <source>
        <dbReference type="PROSITE" id="PS50600"/>
    </source>
</evidence>
<dbReference type="InterPro" id="IPR038765">
    <property type="entry name" value="Papain-like_cys_pep_sf"/>
</dbReference>
<sequence length="276" mass="32817">MRRQYLCLQPLSLEEEEKQKSLTRDHSRHESMNNRGRSWIDAIEFERLHPNRWLDDEIVNAFVSLLNKRNMRFRCRGAPTKQNRTSSQQDAKPIVPKHNSLFQSTRPRVHMFNSFFLHRRFLATYNYERVRRWRKKACGDVPVSGNDLFLFPFHEKMHWTLAAIDMRGRQFLYLDSRGGKERHGIFSALGRWLKDEIAEWEPGARLEFEDVNAWKRVTNPAWMPRQTDEVSCGLFMLYNAYFLELGKEPSFSENDMDVLRGRTALFFDRGALPERG</sequence>
<dbReference type="Gramene" id="CDF34876">
    <property type="protein sequence ID" value="CDF34876"/>
    <property type="gene ID" value="CHC_T00003374001"/>
</dbReference>
<dbReference type="PANTHER" id="PTHR12606:SF1">
    <property type="entry name" value="UBIQUITIN-LIKE-SPECIFIC PROTEASE 1A"/>
    <property type="match status" value="1"/>
</dbReference>
<dbReference type="GO" id="GO:0005634">
    <property type="term" value="C:nucleus"/>
    <property type="evidence" value="ECO:0007669"/>
    <property type="project" value="TreeGrafter"/>
</dbReference>
<dbReference type="GO" id="GO:0006508">
    <property type="term" value="P:proteolysis"/>
    <property type="evidence" value="ECO:0007669"/>
    <property type="project" value="UniProtKB-KW"/>
</dbReference>
<keyword evidence="3" id="KW-0378">Hydrolase</keyword>
<name>R7QBR8_CHOCR</name>
<dbReference type="PhylomeDB" id="R7QBR8"/>
<evidence type="ECO:0000256" key="2">
    <source>
        <dbReference type="ARBA" id="ARBA00022670"/>
    </source>
</evidence>
<dbReference type="Proteomes" id="UP000012073">
    <property type="component" value="Unassembled WGS sequence"/>
</dbReference>
<evidence type="ECO:0000313" key="6">
    <source>
        <dbReference type="EMBL" id="CDF34876.1"/>
    </source>
</evidence>
<dbReference type="PROSITE" id="PS50600">
    <property type="entry name" value="ULP_PROTEASE"/>
    <property type="match status" value="1"/>
</dbReference>
<keyword evidence="4" id="KW-0788">Thiol protease</keyword>
<reference evidence="7" key="1">
    <citation type="journal article" date="2013" name="Proc. Natl. Acad. Sci. U.S.A.">
        <title>Genome structure and metabolic features in the red seaweed Chondrus crispus shed light on evolution of the Archaeplastida.</title>
        <authorList>
            <person name="Collen J."/>
            <person name="Porcel B."/>
            <person name="Carre W."/>
            <person name="Ball S.G."/>
            <person name="Chaparro C."/>
            <person name="Tonon T."/>
            <person name="Barbeyron T."/>
            <person name="Michel G."/>
            <person name="Noel B."/>
            <person name="Valentin K."/>
            <person name="Elias M."/>
            <person name="Artiguenave F."/>
            <person name="Arun A."/>
            <person name="Aury J.M."/>
            <person name="Barbosa-Neto J.F."/>
            <person name="Bothwell J.H."/>
            <person name="Bouget F.Y."/>
            <person name="Brillet L."/>
            <person name="Cabello-Hurtado F."/>
            <person name="Capella-Gutierrez S."/>
            <person name="Charrier B."/>
            <person name="Cladiere L."/>
            <person name="Cock J.M."/>
            <person name="Coelho S.M."/>
            <person name="Colleoni C."/>
            <person name="Czjzek M."/>
            <person name="Da Silva C."/>
            <person name="Delage L."/>
            <person name="Denoeud F."/>
            <person name="Deschamps P."/>
            <person name="Dittami S.M."/>
            <person name="Gabaldon T."/>
            <person name="Gachon C.M."/>
            <person name="Groisillier A."/>
            <person name="Herve C."/>
            <person name="Jabbari K."/>
            <person name="Katinka M."/>
            <person name="Kloareg B."/>
            <person name="Kowalczyk N."/>
            <person name="Labadie K."/>
            <person name="Leblanc C."/>
            <person name="Lopez P.J."/>
            <person name="McLachlan D.H."/>
            <person name="Meslet-Cladiere L."/>
            <person name="Moustafa A."/>
            <person name="Nehr Z."/>
            <person name="Nyvall Collen P."/>
            <person name="Panaud O."/>
            <person name="Partensky F."/>
            <person name="Poulain J."/>
            <person name="Rensing S.A."/>
            <person name="Rousvoal S."/>
            <person name="Samson G."/>
            <person name="Symeonidi A."/>
            <person name="Weissenbach J."/>
            <person name="Zambounis A."/>
            <person name="Wincker P."/>
            <person name="Boyen C."/>
        </authorList>
    </citation>
    <scope>NUCLEOTIDE SEQUENCE [LARGE SCALE GENOMIC DNA]</scope>
    <source>
        <strain evidence="7">cv. Stackhouse</strain>
    </source>
</reference>
<dbReference type="RefSeq" id="XP_005714695.1">
    <property type="nucleotide sequence ID" value="XM_005714638.1"/>
</dbReference>
<dbReference type="GO" id="GO:0016926">
    <property type="term" value="P:protein desumoylation"/>
    <property type="evidence" value="ECO:0007669"/>
    <property type="project" value="TreeGrafter"/>
</dbReference>
<dbReference type="GeneID" id="17322412"/>
<comment type="similarity">
    <text evidence="1">Belongs to the peptidase C48 family.</text>
</comment>
<evidence type="ECO:0000256" key="4">
    <source>
        <dbReference type="ARBA" id="ARBA00022807"/>
    </source>
</evidence>
<keyword evidence="2" id="KW-0645">Protease</keyword>
<dbReference type="PANTHER" id="PTHR12606">
    <property type="entry name" value="SENTRIN/SUMO-SPECIFIC PROTEASE"/>
    <property type="match status" value="1"/>
</dbReference>
<gene>
    <name evidence="6" type="ORF">CHC_T00003374001</name>
</gene>
<organism evidence="6 7">
    <name type="scientific">Chondrus crispus</name>
    <name type="common">Carrageen Irish moss</name>
    <name type="synonym">Polymorpha crispa</name>
    <dbReference type="NCBI Taxonomy" id="2769"/>
    <lineage>
        <taxon>Eukaryota</taxon>
        <taxon>Rhodophyta</taxon>
        <taxon>Florideophyceae</taxon>
        <taxon>Rhodymeniophycidae</taxon>
        <taxon>Gigartinales</taxon>
        <taxon>Gigartinaceae</taxon>
        <taxon>Chondrus</taxon>
    </lineage>
</organism>